<evidence type="ECO:0000259" key="9">
    <source>
        <dbReference type="PROSITE" id="PS50041"/>
    </source>
</evidence>
<keyword evidence="8" id="KW-0812">Transmembrane</keyword>
<feature type="domain" description="Sushi" evidence="10">
    <location>
        <begin position="442"/>
        <end position="501"/>
    </location>
</feature>
<evidence type="ECO:0000256" key="5">
    <source>
        <dbReference type="ARBA" id="ARBA00023157"/>
    </source>
</evidence>
<dbReference type="PROSITE" id="PS50041">
    <property type="entry name" value="C_TYPE_LECTIN_2"/>
    <property type="match status" value="1"/>
</dbReference>
<comment type="caution">
    <text evidence="6">Lacks conserved residue(s) required for the propagation of feature annotation.</text>
</comment>
<dbReference type="SUPFAM" id="SSF57535">
    <property type="entry name" value="Complement control module/SCR domain"/>
    <property type="match status" value="3"/>
</dbReference>
<dbReference type="FunFam" id="2.60.120.260:FF:000101">
    <property type="entry name" value="uncharacterized protein LOC108094628 isoform X2"/>
    <property type="match status" value="1"/>
</dbReference>
<dbReference type="Pfam" id="PF00059">
    <property type="entry name" value="Lectin_C"/>
    <property type="match status" value="1"/>
</dbReference>
<evidence type="ECO:0000313" key="12">
    <source>
        <dbReference type="Proteomes" id="UP001162162"/>
    </source>
</evidence>
<evidence type="ECO:0000256" key="8">
    <source>
        <dbReference type="SAM" id="Phobius"/>
    </source>
</evidence>
<evidence type="ECO:0000256" key="1">
    <source>
        <dbReference type="ARBA" id="ARBA00022723"/>
    </source>
</evidence>
<dbReference type="Pfam" id="PF00084">
    <property type="entry name" value="Sushi"/>
    <property type="match status" value="3"/>
</dbReference>
<evidence type="ECO:0008006" key="13">
    <source>
        <dbReference type="Google" id="ProtNLM"/>
    </source>
</evidence>
<keyword evidence="4" id="KW-0106">Calcium</keyword>
<protein>
    <recommendedName>
        <fullName evidence="13">Sushi, von Willebrand factor type A, EGF and pentraxin domain-containing protein 1</fullName>
    </recommendedName>
</protein>
<evidence type="ECO:0000259" key="10">
    <source>
        <dbReference type="PROSITE" id="PS50923"/>
    </source>
</evidence>
<feature type="region of interest" description="Disordered" evidence="7">
    <location>
        <begin position="506"/>
        <end position="538"/>
    </location>
</feature>
<dbReference type="PANTHER" id="PTHR45656:SF4">
    <property type="entry name" value="PROTEIN CBR-CLEC-78"/>
    <property type="match status" value="1"/>
</dbReference>
<dbReference type="InterPro" id="IPR051277">
    <property type="entry name" value="SEZ6_CSMD_C4BPB_Regulators"/>
</dbReference>
<feature type="disulfide bond" evidence="6">
    <location>
        <begin position="472"/>
        <end position="499"/>
    </location>
</feature>
<dbReference type="InterPro" id="IPR016187">
    <property type="entry name" value="CTDL_fold"/>
</dbReference>
<dbReference type="SUPFAM" id="SSF56436">
    <property type="entry name" value="C-type lectin-like"/>
    <property type="match status" value="1"/>
</dbReference>
<keyword evidence="8" id="KW-0472">Membrane</keyword>
<dbReference type="SMART" id="SM00032">
    <property type="entry name" value="CCP"/>
    <property type="match status" value="3"/>
</dbReference>
<dbReference type="FunFam" id="2.10.70.10:FF:000112">
    <property type="entry name" value="Uncharacterized protein, isoform C"/>
    <property type="match status" value="1"/>
</dbReference>
<dbReference type="Pfam" id="PF22633">
    <property type="entry name" value="F5_F8_type_C_2"/>
    <property type="match status" value="1"/>
</dbReference>
<evidence type="ECO:0000256" key="4">
    <source>
        <dbReference type="ARBA" id="ARBA00022837"/>
    </source>
</evidence>
<reference evidence="11" key="1">
    <citation type="journal article" date="2023" name="Insect Mol. Biol.">
        <title>Genome sequencing provides insights into the evolution of gene families encoding plant cell wall-degrading enzymes in longhorned beetles.</title>
        <authorList>
            <person name="Shin N.R."/>
            <person name="Okamura Y."/>
            <person name="Kirsch R."/>
            <person name="Pauchet Y."/>
        </authorList>
    </citation>
    <scope>NUCLEOTIDE SEQUENCE</scope>
    <source>
        <strain evidence="11">AMC_N1</strain>
    </source>
</reference>
<dbReference type="SMART" id="SM00034">
    <property type="entry name" value="CLECT"/>
    <property type="match status" value="1"/>
</dbReference>
<comment type="caution">
    <text evidence="11">The sequence shown here is derived from an EMBL/GenBank/DDBJ whole genome shotgun (WGS) entry which is preliminary data.</text>
</comment>
<accession>A0AAV8YL88</accession>
<keyword evidence="12" id="KW-1185">Reference proteome</keyword>
<sequence>MFEASRCQTLCSSLSYVQGILRSNVKSKAGSTPGPDWTCDEKKLDEILNVAAGKAPMQVSTESGGIPQKAIDGSTSAFFSTETCTLTKPERTPWWYVNLLEPYMVQLVRLDFGRPCCGAIKPATIVVRVGNNRPDLGNNPVCNRFTGFLEEGQPLFLPCNPPMPGAFVSVHLESQAASQLSICEAFVYTDQALPIERCPQFRDQPPGSTATYNGKCYFPEALEFCRARGGTLVDESNPALQGFISWELWRRHRSDASGQYWMGAYKNPQLGVWRWLRGDEVTVSFWNLPTGNGECARFDGTKGWLWSDTDCAMHLNYICQHQPKACGRPEQPPNSTMIADNFNVGTTIEYTCDEGHLLVGPTTRTCLETGFYNEFPPVCKRVQCGYPADIANGEYSLVNDSVGYLSRVIYACDEGYEMIGRAQLACDVDERWNGPPPRCEPIQCEHPSEILNGNMEISMNETLFGSVVRYSCNPGFKIVGPSTITCQANGQYDALPPTCLEQATTPASTYDTTRSTKITPSLPPSTTGTRQRQRPTRPMPTTIRGVEIIKMSDKTRKPFTKYTNTAGSTITAPSRPSIIIAGHPQDNEIAGSSNVQHGEVPNVNVPLSVDGERRETFGARLNVGAIIALGAFGGFVFLAAIITTIVILVRSLLDSNALTCGRSAGASARSSHRLPAASAMPSRWYTLLALPFPDQQIGRREFSRNYRSHHRAGYFSNPI</sequence>
<name>A0AAV8YL88_9CUCU</name>
<dbReference type="SUPFAM" id="SSF49785">
    <property type="entry name" value="Galactose-binding domain-like"/>
    <property type="match status" value="1"/>
</dbReference>
<feature type="domain" description="Sushi" evidence="10">
    <location>
        <begin position="382"/>
        <end position="441"/>
    </location>
</feature>
<dbReference type="CDD" id="cd00033">
    <property type="entry name" value="CCP"/>
    <property type="match status" value="3"/>
</dbReference>
<evidence type="ECO:0000256" key="7">
    <source>
        <dbReference type="SAM" id="MobiDB-lite"/>
    </source>
</evidence>
<keyword evidence="5 6" id="KW-1015">Disulfide bond</keyword>
<dbReference type="Proteomes" id="UP001162162">
    <property type="component" value="Unassembled WGS sequence"/>
</dbReference>
<dbReference type="PROSITE" id="PS50923">
    <property type="entry name" value="SUSHI"/>
    <property type="match status" value="3"/>
</dbReference>
<dbReference type="EMBL" id="JAPWTK010000087">
    <property type="protein sequence ID" value="KAJ8951318.1"/>
    <property type="molecule type" value="Genomic_DNA"/>
</dbReference>
<dbReference type="SMART" id="SM00607">
    <property type="entry name" value="FTP"/>
    <property type="match status" value="1"/>
</dbReference>
<dbReference type="InterPro" id="IPR000436">
    <property type="entry name" value="Sushi_SCR_CCP_dom"/>
</dbReference>
<dbReference type="Gene3D" id="2.10.70.10">
    <property type="entry name" value="Complement Module, domain 1"/>
    <property type="match status" value="3"/>
</dbReference>
<dbReference type="InterPro" id="IPR008979">
    <property type="entry name" value="Galactose-bd-like_sf"/>
</dbReference>
<keyword evidence="6" id="KW-0768">Sushi</keyword>
<dbReference type="InterPro" id="IPR001304">
    <property type="entry name" value="C-type_lectin-like"/>
</dbReference>
<evidence type="ECO:0000256" key="6">
    <source>
        <dbReference type="PROSITE-ProRule" id="PRU00302"/>
    </source>
</evidence>
<feature type="transmembrane region" description="Helical" evidence="8">
    <location>
        <begin position="623"/>
        <end position="649"/>
    </location>
</feature>
<dbReference type="AlphaFoldDB" id="A0AAV8YL88"/>
<feature type="disulfide bond" evidence="6">
    <location>
        <begin position="412"/>
        <end position="439"/>
    </location>
</feature>
<feature type="disulfide bond" evidence="6">
    <location>
        <begin position="352"/>
        <end position="379"/>
    </location>
</feature>
<feature type="compositionally biased region" description="Polar residues" evidence="7">
    <location>
        <begin position="506"/>
        <end position="519"/>
    </location>
</feature>
<feature type="domain" description="C-type lectin" evidence="9">
    <location>
        <begin position="212"/>
        <end position="320"/>
    </location>
</feature>
<dbReference type="Gene3D" id="2.60.120.260">
    <property type="entry name" value="Galactose-binding domain-like"/>
    <property type="match status" value="1"/>
</dbReference>
<organism evidence="11 12">
    <name type="scientific">Aromia moschata</name>
    <dbReference type="NCBI Taxonomy" id="1265417"/>
    <lineage>
        <taxon>Eukaryota</taxon>
        <taxon>Metazoa</taxon>
        <taxon>Ecdysozoa</taxon>
        <taxon>Arthropoda</taxon>
        <taxon>Hexapoda</taxon>
        <taxon>Insecta</taxon>
        <taxon>Pterygota</taxon>
        <taxon>Neoptera</taxon>
        <taxon>Endopterygota</taxon>
        <taxon>Coleoptera</taxon>
        <taxon>Polyphaga</taxon>
        <taxon>Cucujiformia</taxon>
        <taxon>Chrysomeloidea</taxon>
        <taxon>Cerambycidae</taxon>
        <taxon>Cerambycinae</taxon>
        <taxon>Callichromatini</taxon>
        <taxon>Aromia</taxon>
    </lineage>
</organism>
<dbReference type="PANTHER" id="PTHR45656">
    <property type="entry name" value="PROTEIN CBR-CLEC-78"/>
    <property type="match status" value="1"/>
</dbReference>
<keyword evidence="3" id="KW-0677">Repeat</keyword>
<evidence type="ECO:0000313" key="11">
    <source>
        <dbReference type="EMBL" id="KAJ8951318.1"/>
    </source>
</evidence>
<proteinExistence type="predicted"/>
<dbReference type="GO" id="GO:0046872">
    <property type="term" value="F:metal ion binding"/>
    <property type="evidence" value="ECO:0007669"/>
    <property type="project" value="UniProtKB-KW"/>
</dbReference>
<dbReference type="CDD" id="cd00037">
    <property type="entry name" value="CLECT"/>
    <property type="match status" value="1"/>
</dbReference>
<dbReference type="InterPro" id="IPR035976">
    <property type="entry name" value="Sushi/SCR/CCP_sf"/>
</dbReference>
<gene>
    <name evidence="11" type="ORF">NQ318_008222</name>
</gene>
<dbReference type="InterPro" id="IPR016186">
    <property type="entry name" value="C-type_lectin-like/link_sf"/>
</dbReference>
<evidence type="ECO:0000256" key="3">
    <source>
        <dbReference type="ARBA" id="ARBA00022737"/>
    </source>
</evidence>
<feature type="domain" description="Sushi" evidence="10">
    <location>
        <begin position="324"/>
        <end position="381"/>
    </location>
</feature>
<dbReference type="InterPro" id="IPR006585">
    <property type="entry name" value="FTP1"/>
</dbReference>
<dbReference type="InterPro" id="IPR018378">
    <property type="entry name" value="C-type_lectin_CS"/>
</dbReference>
<dbReference type="Gene3D" id="3.10.100.10">
    <property type="entry name" value="Mannose-Binding Protein A, subunit A"/>
    <property type="match status" value="1"/>
</dbReference>
<dbReference type="PROSITE" id="PS00615">
    <property type="entry name" value="C_TYPE_LECTIN_1"/>
    <property type="match status" value="1"/>
</dbReference>
<keyword evidence="8" id="KW-1133">Transmembrane helix</keyword>
<keyword evidence="2" id="KW-0732">Signal</keyword>
<evidence type="ECO:0000256" key="2">
    <source>
        <dbReference type="ARBA" id="ARBA00022729"/>
    </source>
</evidence>
<keyword evidence="1" id="KW-0479">Metal-binding</keyword>